<dbReference type="GeneID" id="96612911"/>
<dbReference type="EMBL" id="WBVM01000001">
    <property type="protein sequence ID" value="KAB2813274.1"/>
    <property type="molecule type" value="Genomic_DNA"/>
</dbReference>
<name>A0A7J5E5T3_NOCSI</name>
<accession>A0A7J5E5T3</accession>
<dbReference type="AlphaFoldDB" id="A0A7J5E5T3"/>
<dbReference type="RefSeq" id="WP_052138096.1">
    <property type="nucleotide sequence ID" value="NZ_BJMC01000016.1"/>
</dbReference>
<protein>
    <submittedName>
        <fullName evidence="1">Uncharacterized protein</fullName>
    </submittedName>
</protein>
<reference evidence="1 2" key="1">
    <citation type="submission" date="2019-09" db="EMBL/GenBank/DDBJ databases">
        <title>Pimelobacter sp. isolated from Paulinella.</title>
        <authorList>
            <person name="Jeong S.E."/>
        </authorList>
    </citation>
    <scope>NUCLEOTIDE SEQUENCE [LARGE SCALE GENOMIC DNA]</scope>
    <source>
        <strain evidence="1 2">Pch-N</strain>
    </source>
</reference>
<evidence type="ECO:0000313" key="2">
    <source>
        <dbReference type="Proteomes" id="UP000449906"/>
    </source>
</evidence>
<comment type="caution">
    <text evidence="1">The sequence shown here is derived from an EMBL/GenBank/DDBJ whole genome shotgun (WGS) entry which is preliminary data.</text>
</comment>
<dbReference type="Proteomes" id="UP000449906">
    <property type="component" value="Unassembled WGS sequence"/>
</dbReference>
<organism evidence="1 2">
    <name type="scientific">Nocardioides simplex</name>
    <name type="common">Arthrobacter simplex</name>
    <dbReference type="NCBI Taxonomy" id="2045"/>
    <lineage>
        <taxon>Bacteria</taxon>
        <taxon>Bacillati</taxon>
        <taxon>Actinomycetota</taxon>
        <taxon>Actinomycetes</taxon>
        <taxon>Propionibacteriales</taxon>
        <taxon>Nocardioidaceae</taxon>
        <taxon>Pimelobacter</taxon>
    </lineage>
</organism>
<evidence type="ECO:0000313" key="1">
    <source>
        <dbReference type="EMBL" id="KAB2813274.1"/>
    </source>
</evidence>
<proteinExistence type="predicted"/>
<gene>
    <name evidence="1" type="ORF">F9L07_16530</name>
</gene>
<sequence>MDDDVLHGYLQHHWVGSTGGVSLFHRVARTHPDPLVAATVGEIAGEVAAERETLRTIMSIVGVTPSRLGALTARTGELLGRLKPNGHLLTRSPLTDVVEVEALRIAVSGKHAGWQLLRSVADADPRLDPVLLDDLVQLAESQLDRLEQAHLGIARKRLLT</sequence>